<organism evidence="13 14">
    <name type="scientific">Ralstonia insidiosa</name>
    <dbReference type="NCBI Taxonomy" id="190721"/>
    <lineage>
        <taxon>Bacteria</taxon>
        <taxon>Pseudomonadati</taxon>
        <taxon>Pseudomonadota</taxon>
        <taxon>Betaproteobacteria</taxon>
        <taxon>Burkholderiales</taxon>
        <taxon>Burkholderiaceae</taxon>
        <taxon>Ralstonia</taxon>
    </lineage>
</organism>
<dbReference type="GO" id="GO:0016020">
    <property type="term" value="C:membrane"/>
    <property type="evidence" value="ECO:0007669"/>
    <property type="project" value="GOC"/>
</dbReference>
<dbReference type="NCBIfam" id="NF009666">
    <property type="entry name" value="PRK13187.1"/>
    <property type="match status" value="1"/>
</dbReference>
<keyword evidence="10 12" id="KW-0443">Lipid metabolism</keyword>
<evidence type="ECO:0000256" key="4">
    <source>
        <dbReference type="ARBA" id="ARBA00012745"/>
    </source>
</evidence>
<dbReference type="InterPro" id="IPR004463">
    <property type="entry name" value="UDP-acyl_GlcNac_deAcase"/>
</dbReference>
<feature type="binding site" evidence="12">
    <location>
        <position position="247"/>
    </location>
    <ligand>
        <name>Zn(2+)</name>
        <dbReference type="ChEBI" id="CHEBI:29105"/>
    </ligand>
</feature>
<proteinExistence type="inferred from homology"/>
<evidence type="ECO:0000256" key="9">
    <source>
        <dbReference type="ARBA" id="ARBA00022833"/>
    </source>
</evidence>
<dbReference type="EC" id="3.5.1.108" evidence="4 12"/>
<evidence type="ECO:0000256" key="8">
    <source>
        <dbReference type="ARBA" id="ARBA00022801"/>
    </source>
</evidence>
<feature type="binding site" evidence="12">
    <location>
        <position position="87"/>
    </location>
    <ligand>
        <name>Zn(2+)</name>
        <dbReference type="ChEBI" id="CHEBI:29105"/>
    </ligand>
</feature>
<evidence type="ECO:0000256" key="7">
    <source>
        <dbReference type="ARBA" id="ARBA00022723"/>
    </source>
</evidence>
<dbReference type="HAMAP" id="MF_00388">
    <property type="entry name" value="LpxC"/>
    <property type="match status" value="1"/>
</dbReference>
<evidence type="ECO:0000256" key="11">
    <source>
        <dbReference type="ARBA" id="ARBA00024535"/>
    </source>
</evidence>
<dbReference type="PANTHER" id="PTHR33694:SF1">
    <property type="entry name" value="UDP-3-O-ACYL-N-ACETYLGLUCOSAMINE DEACETYLASE 1, MITOCHONDRIAL-RELATED"/>
    <property type="match status" value="1"/>
</dbReference>
<gene>
    <name evidence="12" type="primary">lpxC</name>
    <name evidence="13" type="ORF">ACS15_2537</name>
</gene>
<evidence type="ECO:0000256" key="12">
    <source>
        <dbReference type="HAMAP-Rule" id="MF_00388"/>
    </source>
</evidence>
<accession>A0AAC9BDQ3</accession>
<keyword evidence="8 12" id="KW-0378">Hydrolase</keyword>
<keyword evidence="6 12" id="KW-0441">Lipid A biosynthesis</keyword>
<dbReference type="Gene3D" id="3.30.1700.10">
    <property type="entry name" value="lpxc deacetylase, domain 2"/>
    <property type="match status" value="1"/>
</dbReference>
<keyword evidence="5 12" id="KW-0444">Lipid biosynthesis</keyword>
<evidence type="ECO:0000256" key="2">
    <source>
        <dbReference type="ARBA" id="ARBA00002923"/>
    </source>
</evidence>
<name>A0AAC9BDQ3_9RALS</name>
<dbReference type="Proteomes" id="UP000077927">
    <property type="component" value="Chromosome 1"/>
</dbReference>
<dbReference type="SUPFAM" id="SSF54211">
    <property type="entry name" value="Ribosomal protein S5 domain 2-like"/>
    <property type="match status" value="2"/>
</dbReference>
<feature type="binding site" evidence="12">
    <location>
        <position position="251"/>
    </location>
    <ligand>
        <name>Zn(2+)</name>
        <dbReference type="ChEBI" id="CHEBI:29105"/>
    </ligand>
</feature>
<comment type="function">
    <text evidence="2 12">Catalyzes the hydrolysis of UDP-3-O-myristoyl-N-acetylglucosamine to form UDP-3-O-myristoylglucosamine and acetate, the committed step in lipid A biosynthesis.</text>
</comment>
<dbReference type="Gene3D" id="3.30.230.20">
    <property type="entry name" value="lpxc deacetylase, domain 1"/>
    <property type="match status" value="1"/>
</dbReference>
<evidence type="ECO:0000256" key="1">
    <source>
        <dbReference type="ARBA" id="ARBA00001947"/>
    </source>
</evidence>
<sequence length="298" mass="32321">MTTSSGWATNQGTLARELRLSGHGLHTGKRVNVRVHPEGVGHGIVFRRMRGGQQLAVLPASAGLRLAQPLCTALQDAEGQRVRTVEHLLAALLASQIDHATVEIDAEEVPILDGSALPWLQAIEACGRLPLDAPKRFLRVLKTIAVEDGPMHRTTLEPADHYAMSVTNDLKGFGEMNWQGIIDPASFAADIAPSRSYGRLRWALPAILFGYLRGKPILRGARLSCTATILGSGVIGGMRLPMEFVRHRVLDLVGDLALLGAPLQGKVTALRPSHEMNYRLCAALLAQPDAWEWATPPR</sequence>
<comment type="similarity">
    <text evidence="12">Belongs to the LpxC family.</text>
</comment>
<dbReference type="RefSeq" id="WP_031329562.1">
    <property type="nucleotide sequence ID" value="NZ_CP012605.1"/>
</dbReference>
<comment type="pathway">
    <text evidence="3 12">Glycolipid biosynthesis; lipid IV(A) biosynthesis; lipid IV(A) from (3R)-3-hydroxytetradecanoyl-[acyl-carrier-protein] and UDP-N-acetyl-alpha-D-glucosamine: step 2/6.</text>
</comment>
<reference evidence="13 14" key="1">
    <citation type="submission" date="2015-09" db="EMBL/GenBank/DDBJ databases">
        <authorList>
            <person name="Xu Y."/>
            <person name="Nagy A."/>
            <person name="Liu N.T."/>
            <person name="Nou X."/>
        </authorList>
    </citation>
    <scope>NUCLEOTIDE SEQUENCE [LARGE SCALE GENOMIC DNA]</scope>
    <source>
        <strain evidence="13 14">FC1138</strain>
    </source>
</reference>
<dbReference type="GO" id="GO:0046872">
    <property type="term" value="F:metal ion binding"/>
    <property type="evidence" value="ECO:0007669"/>
    <property type="project" value="UniProtKB-KW"/>
</dbReference>
<evidence type="ECO:0000256" key="3">
    <source>
        <dbReference type="ARBA" id="ARBA00005002"/>
    </source>
</evidence>
<dbReference type="Pfam" id="PF03331">
    <property type="entry name" value="LpxC"/>
    <property type="match status" value="1"/>
</dbReference>
<dbReference type="KEGG" id="rin:ACS15_2537"/>
<dbReference type="InterPro" id="IPR015870">
    <property type="entry name" value="UDP-acyl_N-AcGlcN_deAcase_N"/>
</dbReference>
<keyword evidence="9 12" id="KW-0862">Zinc</keyword>
<protein>
    <recommendedName>
        <fullName evidence="4 12">UDP-3-O-acyl-N-acetylglucosamine deacetylase</fullName>
        <shortName evidence="12">UDP-3-O-acyl-GlcNAc deacetylase</shortName>
        <ecNumber evidence="4 12">3.5.1.108</ecNumber>
    </recommendedName>
    <alternativeName>
        <fullName evidence="12">UDP-3-O-[R-3-hydroxymyristoyl]-N-acetylglucosamine deacetylase</fullName>
    </alternativeName>
</protein>
<comment type="cofactor">
    <cofactor evidence="1 12">
        <name>Zn(2+)</name>
        <dbReference type="ChEBI" id="CHEBI:29105"/>
    </cofactor>
</comment>
<evidence type="ECO:0000256" key="6">
    <source>
        <dbReference type="ARBA" id="ARBA00022556"/>
    </source>
</evidence>
<dbReference type="InterPro" id="IPR020568">
    <property type="entry name" value="Ribosomal_Su5_D2-typ_SF"/>
</dbReference>
<dbReference type="PANTHER" id="PTHR33694">
    <property type="entry name" value="UDP-3-O-ACYL-N-ACETYLGLUCOSAMINE DEACETYLASE 1, MITOCHONDRIAL-RELATED"/>
    <property type="match status" value="1"/>
</dbReference>
<comment type="catalytic activity">
    <reaction evidence="11 12">
        <text>a UDP-3-O-[(3R)-3-hydroxyacyl]-N-acetyl-alpha-D-glucosamine + H2O = a UDP-3-O-[(3R)-3-hydroxyacyl]-alpha-D-glucosamine + acetate</text>
        <dbReference type="Rhea" id="RHEA:67816"/>
        <dbReference type="ChEBI" id="CHEBI:15377"/>
        <dbReference type="ChEBI" id="CHEBI:30089"/>
        <dbReference type="ChEBI" id="CHEBI:137740"/>
        <dbReference type="ChEBI" id="CHEBI:173225"/>
        <dbReference type="EC" id="3.5.1.108"/>
    </reaction>
</comment>
<evidence type="ECO:0000313" key="13">
    <source>
        <dbReference type="EMBL" id="ANH72201.1"/>
    </source>
</evidence>
<dbReference type="AlphaFoldDB" id="A0AAC9BDQ3"/>
<evidence type="ECO:0000256" key="5">
    <source>
        <dbReference type="ARBA" id="ARBA00022516"/>
    </source>
</evidence>
<keyword evidence="7 12" id="KW-0479">Metal-binding</keyword>
<dbReference type="InterPro" id="IPR011334">
    <property type="entry name" value="UDP-acyl_GlcNac_deAcase_C"/>
</dbReference>
<evidence type="ECO:0000256" key="10">
    <source>
        <dbReference type="ARBA" id="ARBA00023098"/>
    </source>
</evidence>
<dbReference type="GO" id="GO:0009245">
    <property type="term" value="P:lipid A biosynthetic process"/>
    <property type="evidence" value="ECO:0007669"/>
    <property type="project" value="UniProtKB-UniRule"/>
</dbReference>
<dbReference type="EMBL" id="CP012605">
    <property type="protein sequence ID" value="ANH72201.1"/>
    <property type="molecule type" value="Genomic_DNA"/>
</dbReference>
<feature type="active site" description="Proton donor" evidence="12">
    <location>
        <position position="274"/>
    </location>
</feature>
<evidence type="ECO:0000313" key="14">
    <source>
        <dbReference type="Proteomes" id="UP000077927"/>
    </source>
</evidence>
<dbReference type="GO" id="GO:0103117">
    <property type="term" value="F:UDP-3-O-acyl-N-acetylglucosamine deacetylase activity"/>
    <property type="evidence" value="ECO:0007669"/>
    <property type="project" value="UniProtKB-UniRule"/>
</dbReference>